<dbReference type="GO" id="GO:0003677">
    <property type="term" value="F:DNA binding"/>
    <property type="evidence" value="ECO:0007669"/>
    <property type="project" value="InterPro"/>
</dbReference>
<keyword evidence="2" id="KW-0378">Hydrolase</keyword>
<dbReference type="Pfam" id="PF04471">
    <property type="entry name" value="Mrr_cat"/>
    <property type="match status" value="1"/>
</dbReference>
<accession>A0A7W3VTE3</accession>
<dbReference type="AlphaFoldDB" id="A0A7W3VTE3"/>
<gene>
    <name evidence="2" type="ORF">H4281_05175</name>
</gene>
<evidence type="ECO:0000259" key="1">
    <source>
        <dbReference type="Pfam" id="PF04471"/>
    </source>
</evidence>
<organism evidence="2 3">
    <name type="scientific">Amycolatopsis dendrobii</name>
    <dbReference type="NCBI Taxonomy" id="2760662"/>
    <lineage>
        <taxon>Bacteria</taxon>
        <taxon>Bacillati</taxon>
        <taxon>Actinomycetota</taxon>
        <taxon>Actinomycetes</taxon>
        <taxon>Pseudonocardiales</taxon>
        <taxon>Pseudonocardiaceae</taxon>
        <taxon>Amycolatopsis</taxon>
    </lineage>
</organism>
<evidence type="ECO:0000313" key="3">
    <source>
        <dbReference type="Proteomes" id="UP000526734"/>
    </source>
</evidence>
<dbReference type="Proteomes" id="UP000526734">
    <property type="component" value="Unassembled WGS sequence"/>
</dbReference>
<reference evidence="2 3" key="1">
    <citation type="submission" date="2020-08" db="EMBL/GenBank/DDBJ databases">
        <title>Amycolatopsis sp. nov. DR6-1 isolated from Dendrobium heterocarpum.</title>
        <authorList>
            <person name="Tedsree N."/>
            <person name="Kuncharoen N."/>
            <person name="Likhitwitayawuid K."/>
            <person name="Tanasupawat S."/>
        </authorList>
    </citation>
    <scope>NUCLEOTIDE SEQUENCE [LARGE SCALE GENOMIC DNA]</scope>
    <source>
        <strain evidence="2 3">DR6-1</strain>
    </source>
</reference>
<comment type="caution">
    <text evidence="2">The sequence shown here is derived from an EMBL/GenBank/DDBJ whole genome shotgun (WGS) entry which is preliminary data.</text>
</comment>
<dbReference type="GO" id="GO:0004519">
    <property type="term" value="F:endonuclease activity"/>
    <property type="evidence" value="ECO:0007669"/>
    <property type="project" value="UniProtKB-KW"/>
</dbReference>
<keyword evidence="2" id="KW-0255">Endonuclease</keyword>
<evidence type="ECO:0000313" key="2">
    <source>
        <dbReference type="EMBL" id="MBB1152512.1"/>
    </source>
</evidence>
<name>A0A7W3VTE3_9PSEU</name>
<dbReference type="EMBL" id="JACGZW010000002">
    <property type="protein sequence ID" value="MBB1152512.1"/>
    <property type="molecule type" value="Genomic_DNA"/>
</dbReference>
<dbReference type="InterPro" id="IPR007560">
    <property type="entry name" value="Restrct_endonuc_IV_Mrr"/>
</dbReference>
<dbReference type="InterPro" id="IPR011335">
    <property type="entry name" value="Restrct_endonuc-II-like"/>
</dbReference>
<protein>
    <submittedName>
        <fullName evidence="2">Restriction endonuclease</fullName>
    </submittedName>
</protein>
<keyword evidence="3" id="KW-1185">Reference proteome</keyword>
<dbReference type="SUPFAM" id="SSF52980">
    <property type="entry name" value="Restriction endonuclease-like"/>
    <property type="match status" value="1"/>
</dbReference>
<feature type="domain" description="Restriction endonuclease type IV Mrr" evidence="1">
    <location>
        <begin position="22"/>
        <end position="129"/>
    </location>
</feature>
<keyword evidence="2" id="KW-0540">Nuclease</keyword>
<dbReference type="RefSeq" id="WP_182889725.1">
    <property type="nucleotide sequence ID" value="NZ_JACGZW010000002.1"/>
</dbReference>
<proteinExistence type="predicted"/>
<sequence>MTGTDLDVRLDAISRLQSPATRGRELEDFVAEVFRQSHFKVTLNSGVARPRQTDVLATRDTETFLIECKWRSGRADINDLDSLRSRLGRTNSDVVGILLSFPGFAGSVLSDVEHHRHQPIFLISGDELRLISSGLESLTKLLWRKKDALLTDGTVLLDEPFKKRSAVRRRFELPKAEGQFMWPDSVRSQVIECVGQFGQFVFAHKLPDIDWVPASGNGVTLDVSPTILSQSDLLDLVDKLAAMGWATPDARWSMQQANRNWHGLGCAAFANQLTLWQQRADTPDAHHSEEICYLDRCDGGFYTLTANLASHRIRQATAVTLSFQLEGLPLDTAPLLQLCRSIGAHESLYFRPRTERSVARSRAPHITVKDVQALAYLIGPERLLSDAPTEWVTGIVITNPFYATPASKRTAELPVGLELIQDSQHLICDLAEHHKLDDLSRYTYEFQGFESARTSGALVCRPIANWNHQDDAARDAARPPRRTSAQ</sequence>
<dbReference type="GO" id="GO:0009307">
    <property type="term" value="P:DNA restriction-modification system"/>
    <property type="evidence" value="ECO:0007669"/>
    <property type="project" value="InterPro"/>
</dbReference>